<evidence type="ECO:0000313" key="3">
    <source>
        <dbReference type="Proteomes" id="UP000190150"/>
    </source>
</evidence>
<dbReference type="RefSeq" id="WP_079641648.1">
    <property type="nucleotide sequence ID" value="NZ_FUZF01000003.1"/>
</dbReference>
<accession>A0A1T5BY91</accession>
<evidence type="ECO:0000313" key="2">
    <source>
        <dbReference type="EMBL" id="SKB52124.1"/>
    </source>
</evidence>
<name>A0A1T5BY91_9SPHI</name>
<proteinExistence type="predicted"/>
<dbReference type="Proteomes" id="UP000190150">
    <property type="component" value="Unassembled WGS sequence"/>
</dbReference>
<protein>
    <submittedName>
        <fullName evidence="2">Protein N-acetyltransferase, RimJ/RimL family</fullName>
    </submittedName>
</protein>
<sequence>MKTESNKPSLKESYILENERIALHTLSDIHLDDLAHFADLEPEIWKFSLEQPTSKLKMAAYIANTLRKKKEGQEHAFVVFDKQQMETAGSTRLYEIDLHQKVCSIGYTWYGKKFQGTGLNKHAKYLLLKFAFDTLHMERVQFKADNENKRSIQAILSLGCTFEGVLRSNMYKADRSRRDSAVFSLLRSEWYDQAENKLFLKLT</sequence>
<dbReference type="AlphaFoldDB" id="A0A1T5BY91"/>
<dbReference type="InterPro" id="IPR016181">
    <property type="entry name" value="Acyl_CoA_acyltransferase"/>
</dbReference>
<dbReference type="Gene3D" id="3.40.630.30">
    <property type="match status" value="1"/>
</dbReference>
<reference evidence="3" key="1">
    <citation type="submission" date="2017-02" db="EMBL/GenBank/DDBJ databases">
        <authorList>
            <person name="Varghese N."/>
            <person name="Submissions S."/>
        </authorList>
    </citation>
    <scope>NUCLEOTIDE SEQUENCE [LARGE SCALE GENOMIC DNA]</scope>
    <source>
        <strain evidence="3">DSM 24091</strain>
    </source>
</reference>
<dbReference type="InterPro" id="IPR000182">
    <property type="entry name" value="GNAT_dom"/>
</dbReference>
<gene>
    <name evidence="2" type="ORF">SAMN05660841_00915</name>
</gene>
<dbReference type="PANTHER" id="PTHR43610:SF1">
    <property type="entry name" value="N-ACETYLTRANSFERASE DOMAIN-CONTAINING PROTEIN"/>
    <property type="match status" value="1"/>
</dbReference>
<dbReference type="PANTHER" id="PTHR43610">
    <property type="entry name" value="BLL6696 PROTEIN"/>
    <property type="match status" value="1"/>
</dbReference>
<keyword evidence="2" id="KW-0808">Transferase</keyword>
<dbReference type="EMBL" id="FUZF01000003">
    <property type="protein sequence ID" value="SKB52124.1"/>
    <property type="molecule type" value="Genomic_DNA"/>
</dbReference>
<dbReference type="STRING" id="1513896.SAMN05660841_00915"/>
<organism evidence="2 3">
    <name type="scientific">Sphingobacterium nematocida</name>
    <dbReference type="NCBI Taxonomy" id="1513896"/>
    <lineage>
        <taxon>Bacteria</taxon>
        <taxon>Pseudomonadati</taxon>
        <taxon>Bacteroidota</taxon>
        <taxon>Sphingobacteriia</taxon>
        <taxon>Sphingobacteriales</taxon>
        <taxon>Sphingobacteriaceae</taxon>
        <taxon>Sphingobacterium</taxon>
    </lineage>
</organism>
<dbReference type="GO" id="GO:0016747">
    <property type="term" value="F:acyltransferase activity, transferring groups other than amino-acyl groups"/>
    <property type="evidence" value="ECO:0007669"/>
    <property type="project" value="InterPro"/>
</dbReference>
<dbReference type="Pfam" id="PF13302">
    <property type="entry name" value="Acetyltransf_3"/>
    <property type="match status" value="1"/>
</dbReference>
<feature type="domain" description="N-acetyltransferase" evidence="1">
    <location>
        <begin position="22"/>
        <end position="161"/>
    </location>
</feature>
<keyword evidence="3" id="KW-1185">Reference proteome</keyword>
<dbReference type="OrthoDB" id="9795199at2"/>
<dbReference type="SUPFAM" id="SSF55729">
    <property type="entry name" value="Acyl-CoA N-acyltransferases (Nat)"/>
    <property type="match status" value="1"/>
</dbReference>
<evidence type="ECO:0000259" key="1">
    <source>
        <dbReference type="Pfam" id="PF13302"/>
    </source>
</evidence>